<dbReference type="Pfam" id="PF00266">
    <property type="entry name" value="Aminotran_5"/>
    <property type="match status" value="1"/>
</dbReference>
<dbReference type="EC" id="2.6.1.45" evidence="5"/>
<accession>A0A1W1D1A0</accession>
<name>A0A1W1D1A0_9ZZZZ</name>
<dbReference type="EMBL" id="FPHM01000326">
    <property type="protein sequence ID" value="SFV71886.1"/>
    <property type="molecule type" value="Genomic_DNA"/>
</dbReference>
<dbReference type="InterPro" id="IPR020578">
    <property type="entry name" value="Aminotrans_V_PyrdxlP_BS"/>
</dbReference>
<feature type="domain" description="Aminotransferase class V" evidence="4">
    <location>
        <begin position="42"/>
        <end position="318"/>
    </location>
</feature>
<dbReference type="SUPFAM" id="SSF53383">
    <property type="entry name" value="PLP-dependent transferases"/>
    <property type="match status" value="1"/>
</dbReference>
<dbReference type="PROSITE" id="PS00595">
    <property type="entry name" value="AA_TRANSFER_CLASS_5"/>
    <property type="match status" value="1"/>
</dbReference>
<dbReference type="PIRSF" id="PIRSF000524">
    <property type="entry name" value="SPT"/>
    <property type="match status" value="1"/>
</dbReference>
<reference evidence="5" key="1">
    <citation type="submission" date="2016-10" db="EMBL/GenBank/DDBJ databases">
        <authorList>
            <person name="de Groot N.N."/>
        </authorList>
    </citation>
    <scope>NUCLEOTIDE SEQUENCE</scope>
</reference>
<evidence type="ECO:0000256" key="2">
    <source>
        <dbReference type="ARBA" id="ARBA00009236"/>
    </source>
</evidence>
<gene>
    <name evidence="5" type="ORF">MNB_SV-13-82</name>
</gene>
<dbReference type="GO" id="GO:0004760">
    <property type="term" value="F:L-serine-pyruvate transaminase activity"/>
    <property type="evidence" value="ECO:0007669"/>
    <property type="project" value="TreeGrafter"/>
</dbReference>
<comment type="similarity">
    <text evidence="2">Belongs to the class-V pyridoxal-phosphate-dependent aminotransferase family.</text>
</comment>
<dbReference type="InterPro" id="IPR015421">
    <property type="entry name" value="PyrdxlP-dep_Trfase_major"/>
</dbReference>
<evidence type="ECO:0000256" key="1">
    <source>
        <dbReference type="ARBA" id="ARBA00001933"/>
    </source>
</evidence>
<dbReference type="InterPro" id="IPR015422">
    <property type="entry name" value="PyrdxlP-dep_Trfase_small"/>
</dbReference>
<keyword evidence="5" id="KW-0808">Transferase</keyword>
<evidence type="ECO:0000259" key="4">
    <source>
        <dbReference type="Pfam" id="PF00266"/>
    </source>
</evidence>
<sequence length="359" mass="39725">MIYEEYYIFTPGPVKMSEEILEIGAKQTPYFRNDAFSEVTFACEKGLLKMLNAPQGSKVIFLTASGTAGMESVVMNLLNQEDNALVVNGGGFGGRFVDICATHKIPHHNFKVKDTNLSDIQDLAPQEDYTSLIVNAHETSVGHLYDLTAMGAYAKANDLFYMVDAISMLVTDAIDMSAQDIDVVIASSQKGLALPPGLTMLVLAPSALERIQDIDSLYFNFKDYVRNGERGQTPYTPAVTIMLQLEARLVQIERQGGVNASIAHAKEIAEYFRESIKALPLKAYTPFMPNAMTTLSPTDGKSAMDIVNDLEDQYKVMVCPNGGAEREIIFRVSHMGEMTKAYTDVLIDALHNYYKIERI</sequence>
<keyword evidence="3" id="KW-0663">Pyridoxal phosphate</keyword>
<dbReference type="PANTHER" id="PTHR21152:SF40">
    <property type="entry name" value="ALANINE--GLYOXYLATE AMINOTRANSFERASE"/>
    <property type="match status" value="1"/>
</dbReference>
<keyword evidence="5" id="KW-0032">Aminotransferase</keyword>
<dbReference type="GO" id="GO:0019265">
    <property type="term" value="P:glycine biosynthetic process, by transamination of glyoxylate"/>
    <property type="evidence" value="ECO:0007669"/>
    <property type="project" value="TreeGrafter"/>
</dbReference>
<dbReference type="InterPro" id="IPR000192">
    <property type="entry name" value="Aminotrans_V_dom"/>
</dbReference>
<protein>
    <submittedName>
        <fullName evidence="5">Serine--glyoxylate aminotransferase</fullName>
        <ecNumber evidence="5">2.6.1.45</ecNumber>
    </submittedName>
</protein>
<dbReference type="AlphaFoldDB" id="A0A1W1D1A0"/>
<organism evidence="5">
    <name type="scientific">hydrothermal vent metagenome</name>
    <dbReference type="NCBI Taxonomy" id="652676"/>
    <lineage>
        <taxon>unclassified sequences</taxon>
        <taxon>metagenomes</taxon>
        <taxon>ecological metagenomes</taxon>
    </lineage>
</organism>
<evidence type="ECO:0000313" key="5">
    <source>
        <dbReference type="EMBL" id="SFV71886.1"/>
    </source>
</evidence>
<proteinExistence type="inferred from homology"/>
<dbReference type="GO" id="GO:0005777">
    <property type="term" value="C:peroxisome"/>
    <property type="evidence" value="ECO:0007669"/>
    <property type="project" value="TreeGrafter"/>
</dbReference>
<dbReference type="Gene3D" id="3.90.1150.10">
    <property type="entry name" value="Aspartate Aminotransferase, domain 1"/>
    <property type="match status" value="1"/>
</dbReference>
<evidence type="ECO:0000256" key="3">
    <source>
        <dbReference type="ARBA" id="ARBA00022898"/>
    </source>
</evidence>
<dbReference type="InterPro" id="IPR015424">
    <property type="entry name" value="PyrdxlP-dep_Trfase"/>
</dbReference>
<dbReference type="GO" id="GO:0008453">
    <property type="term" value="F:alanine-glyoxylate transaminase activity"/>
    <property type="evidence" value="ECO:0007669"/>
    <property type="project" value="TreeGrafter"/>
</dbReference>
<dbReference type="Gene3D" id="3.40.640.10">
    <property type="entry name" value="Type I PLP-dependent aspartate aminotransferase-like (Major domain)"/>
    <property type="match status" value="1"/>
</dbReference>
<dbReference type="PANTHER" id="PTHR21152">
    <property type="entry name" value="AMINOTRANSFERASE CLASS V"/>
    <property type="match status" value="1"/>
</dbReference>
<dbReference type="InterPro" id="IPR024169">
    <property type="entry name" value="SP_NH2Trfase/AEP_transaminase"/>
</dbReference>
<dbReference type="GO" id="GO:0050281">
    <property type="term" value="F:L-serine-glyoxylate transaminase activity"/>
    <property type="evidence" value="ECO:0007669"/>
    <property type="project" value="UniProtKB-EC"/>
</dbReference>
<comment type="cofactor">
    <cofactor evidence="1">
        <name>pyridoxal 5'-phosphate</name>
        <dbReference type="ChEBI" id="CHEBI:597326"/>
    </cofactor>
</comment>